<protein>
    <submittedName>
        <fullName evidence="1">Uncharacterized protein</fullName>
    </submittedName>
</protein>
<comment type="caution">
    <text evidence="1">The sequence shown here is derived from an EMBL/GenBank/DDBJ whole genome shotgun (WGS) entry which is preliminary data.</text>
</comment>
<accession>A0AAN6WNL0</accession>
<dbReference type="Proteomes" id="UP001302126">
    <property type="component" value="Unassembled WGS sequence"/>
</dbReference>
<dbReference type="AlphaFoldDB" id="A0AAN6WNL0"/>
<name>A0AAN6WNL0_9PEZI</name>
<evidence type="ECO:0000313" key="1">
    <source>
        <dbReference type="EMBL" id="KAK4184580.1"/>
    </source>
</evidence>
<evidence type="ECO:0000313" key="2">
    <source>
        <dbReference type="Proteomes" id="UP001302126"/>
    </source>
</evidence>
<gene>
    <name evidence="1" type="ORF">QBC35DRAFT_47427</name>
</gene>
<organism evidence="1 2">
    <name type="scientific">Podospora australis</name>
    <dbReference type="NCBI Taxonomy" id="1536484"/>
    <lineage>
        <taxon>Eukaryota</taxon>
        <taxon>Fungi</taxon>
        <taxon>Dikarya</taxon>
        <taxon>Ascomycota</taxon>
        <taxon>Pezizomycotina</taxon>
        <taxon>Sordariomycetes</taxon>
        <taxon>Sordariomycetidae</taxon>
        <taxon>Sordariales</taxon>
        <taxon>Podosporaceae</taxon>
        <taxon>Podospora</taxon>
    </lineage>
</organism>
<sequence>MTMLVVGVAAVLLGFIISTSRLRPEALVDVDDFLVRFLSAKVHVPIAICSARGSTVVAIRRMGLVDSTSSVVGLGVNIATATLESALKTLPLVFPSFSGLWSSASTVSSGLVLTVIPVEAGILAKTVILVNTCTSRVDGPTSGKHIVFLVKTNVTTVVDAILIVARKDVLVACKAVRGAALTAILANHLLRSHLRCGCLGVRSGYSWAVVSLVRRGSEVLILSLVTSWSDGDVMIEFSNVRSRARSGL</sequence>
<reference evidence="1" key="2">
    <citation type="submission" date="2023-05" db="EMBL/GenBank/DDBJ databases">
        <authorList>
            <consortium name="Lawrence Berkeley National Laboratory"/>
            <person name="Steindorff A."/>
            <person name="Hensen N."/>
            <person name="Bonometti L."/>
            <person name="Westerberg I."/>
            <person name="Brannstrom I.O."/>
            <person name="Guillou S."/>
            <person name="Cros-Aarteil S."/>
            <person name="Calhoun S."/>
            <person name="Haridas S."/>
            <person name="Kuo A."/>
            <person name="Mondo S."/>
            <person name="Pangilinan J."/>
            <person name="Riley R."/>
            <person name="Labutti K."/>
            <person name="Andreopoulos B."/>
            <person name="Lipzen A."/>
            <person name="Chen C."/>
            <person name="Yanf M."/>
            <person name="Daum C."/>
            <person name="Ng V."/>
            <person name="Clum A."/>
            <person name="Ohm R."/>
            <person name="Martin F."/>
            <person name="Silar P."/>
            <person name="Natvig D."/>
            <person name="Lalanne C."/>
            <person name="Gautier V."/>
            <person name="Ament-Velasquez S.L."/>
            <person name="Kruys A."/>
            <person name="Hutchinson M.I."/>
            <person name="Powell A.J."/>
            <person name="Barry K."/>
            <person name="Miller A.N."/>
            <person name="Grigoriev I.V."/>
            <person name="Debuchy R."/>
            <person name="Gladieux P."/>
            <person name="Thoren M.H."/>
            <person name="Johannesson H."/>
        </authorList>
    </citation>
    <scope>NUCLEOTIDE SEQUENCE</scope>
    <source>
        <strain evidence="1">PSN309</strain>
    </source>
</reference>
<keyword evidence="2" id="KW-1185">Reference proteome</keyword>
<dbReference type="EMBL" id="MU864482">
    <property type="protein sequence ID" value="KAK4184580.1"/>
    <property type="molecule type" value="Genomic_DNA"/>
</dbReference>
<reference evidence="1" key="1">
    <citation type="journal article" date="2023" name="Mol. Phylogenet. Evol.">
        <title>Genome-scale phylogeny and comparative genomics of the fungal order Sordariales.</title>
        <authorList>
            <person name="Hensen N."/>
            <person name="Bonometti L."/>
            <person name="Westerberg I."/>
            <person name="Brannstrom I.O."/>
            <person name="Guillou S."/>
            <person name="Cros-Aarteil S."/>
            <person name="Calhoun S."/>
            <person name="Haridas S."/>
            <person name="Kuo A."/>
            <person name="Mondo S."/>
            <person name="Pangilinan J."/>
            <person name="Riley R."/>
            <person name="LaButti K."/>
            <person name="Andreopoulos B."/>
            <person name="Lipzen A."/>
            <person name="Chen C."/>
            <person name="Yan M."/>
            <person name="Daum C."/>
            <person name="Ng V."/>
            <person name="Clum A."/>
            <person name="Steindorff A."/>
            <person name="Ohm R.A."/>
            <person name="Martin F."/>
            <person name="Silar P."/>
            <person name="Natvig D.O."/>
            <person name="Lalanne C."/>
            <person name="Gautier V."/>
            <person name="Ament-Velasquez S.L."/>
            <person name="Kruys A."/>
            <person name="Hutchinson M.I."/>
            <person name="Powell A.J."/>
            <person name="Barry K."/>
            <person name="Miller A.N."/>
            <person name="Grigoriev I.V."/>
            <person name="Debuchy R."/>
            <person name="Gladieux P."/>
            <person name="Hiltunen Thoren M."/>
            <person name="Johannesson H."/>
        </authorList>
    </citation>
    <scope>NUCLEOTIDE SEQUENCE</scope>
    <source>
        <strain evidence="1">PSN309</strain>
    </source>
</reference>
<proteinExistence type="predicted"/>